<evidence type="ECO:0000256" key="9">
    <source>
        <dbReference type="ARBA" id="ARBA00023136"/>
    </source>
</evidence>
<feature type="transmembrane region" description="Helical" evidence="10">
    <location>
        <begin position="206"/>
        <end position="234"/>
    </location>
</feature>
<evidence type="ECO:0000256" key="2">
    <source>
        <dbReference type="ARBA" id="ARBA00004687"/>
    </source>
</evidence>
<comment type="pathway">
    <text evidence="2">Glycolipid biosynthesis; glycosylphosphatidylinositol-anchor biosynthesis.</text>
</comment>
<dbReference type="InterPro" id="IPR007315">
    <property type="entry name" value="PIG-V/Gpi18"/>
</dbReference>
<sequence>MDLSNDAHTQNIPLEPIFPAPLPITEFQQQLAPTRPAQVFRPWQKAALAVLPLYTATHIAYFLLTYLSSLFHLENFTQKSLALPMLLSWWGRWDTDHFVFIASKGYDEAWRTAFFPLYPLFESGLALLTRNALVAGLLLSNLALFGVFVILYRLVERDFGTILAARTTLYLALFPTAFFLSAAYNESLFLFFTLLCFYQIRKGRWWLAGLVGFLACLTRSAGILLCLPFCYDYLRQHGWNWRALRLDGLSVLLLPTGLGLFALYCWYRFGDPLAFSHAQAGWNRVLSLPGYGFLKAFGVIRQQPLLGFASIHNVIDLSTGLILLALTALTFVGPWKFSARERVYALYGLVAYLFLILFPSYDGFPLQSLSRLVLELFPAFIVLAKLGMQKQVHLHYLVLASSLQAFFLLQFLVGFWTV</sequence>
<evidence type="ECO:0000256" key="10">
    <source>
        <dbReference type="SAM" id="Phobius"/>
    </source>
</evidence>
<protein>
    <submittedName>
        <fullName evidence="11">Mannosyltransferase PIG-V</fullName>
    </submittedName>
</protein>
<gene>
    <name evidence="11" type="ORF">EI42_01001</name>
</gene>
<evidence type="ECO:0000256" key="6">
    <source>
        <dbReference type="ARBA" id="ARBA00022692"/>
    </source>
</evidence>
<dbReference type="EMBL" id="QKUF01000001">
    <property type="protein sequence ID" value="PZW36815.1"/>
    <property type="molecule type" value="Genomic_DNA"/>
</dbReference>
<dbReference type="OrthoDB" id="141091at2"/>
<dbReference type="Proteomes" id="UP000248806">
    <property type="component" value="Unassembled WGS sequence"/>
</dbReference>
<evidence type="ECO:0000256" key="7">
    <source>
        <dbReference type="ARBA" id="ARBA00022824"/>
    </source>
</evidence>
<dbReference type="PANTHER" id="PTHR12468">
    <property type="entry name" value="GPI MANNOSYLTRANSFERASE 2"/>
    <property type="match status" value="1"/>
</dbReference>
<dbReference type="UniPathway" id="UPA00196"/>
<evidence type="ECO:0000256" key="5">
    <source>
        <dbReference type="ARBA" id="ARBA00022679"/>
    </source>
</evidence>
<organism evidence="11 12">
    <name type="scientific">Thermosporothrix hazakensis</name>
    <dbReference type="NCBI Taxonomy" id="644383"/>
    <lineage>
        <taxon>Bacteria</taxon>
        <taxon>Bacillati</taxon>
        <taxon>Chloroflexota</taxon>
        <taxon>Ktedonobacteria</taxon>
        <taxon>Ktedonobacterales</taxon>
        <taxon>Thermosporotrichaceae</taxon>
        <taxon>Thermosporothrix</taxon>
    </lineage>
</organism>
<accession>A0A326UFY4</accession>
<feature type="transmembrane region" description="Helical" evidence="10">
    <location>
        <begin position="344"/>
        <end position="361"/>
    </location>
</feature>
<feature type="transmembrane region" description="Helical" evidence="10">
    <location>
        <begin position="396"/>
        <end position="416"/>
    </location>
</feature>
<feature type="transmembrane region" description="Helical" evidence="10">
    <location>
        <begin position="132"/>
        <end position="155"/>
    </location>
</feature>
<feature type="transmembrane region" description="Helical" evidence="10">
    <location>
        <begin position="167"/>
        <end position="200"/>
    </location>
</feature>
<feature type="transmembrane region" description="Helical" evidence="10">
    <location>
        <begin position="46"/>
        <end position="67"/>
    </location>
</feature>
<dbReference type="GO" id="GO:0000009">
    <property type="term" value="F:alpha-1,6-mannosyltransferase activity"/>
    <property type="evidence" value="ECO:0007669"/>
    <property type="project" value="InterPro"/>
</dbReference>
<keyword evidence="12" id="KW-1185">Reference proteome</keyword>
<keyword evidence="8 10" id="KW-1133">Transmembrane helix</keyword>
<keyword evidence="5 11" id="KW-0808">Transferase</keyword>
<feature type="transmembrane region" description="Helical" evidence="10">
    <location>
        <begin position="314"/>
        <end position="332"/>
    </location>
</feature>
<evidence type="ECO:0000313" key="12">
    <source>
        <dbReference type="Proteomes" id="UP000248806"/>
    </source>
</evidence>
<dbReference type="RefSeq" id="WP_111319392.1">
    <property type="nucleotide sequence ID" value="NZ_BIFX01000001.1"/>
</dbReference>
<dbReference type="GO" id="GO:0031501">
    <property type="term" value="C:mannosyltransferase complex"/>
    <property type="evidence" value="ECO:0007669"/>
    <property type="project" value="TreeGrafter"/>
</dbReference>
<keyword evidence="4 11" id="KW-0328">Glycosyltransferase</keyword>
<keyword evidence="3" id="KW-0337">GPI-anchor biosynthesis</keyword>
<dbReference type="PANTHER" id="PTHR12468:SF2">
    <property type="entry name" value="GPI MANNOSYLTRANSFERASE 2"/>
    <property type="match status" value="1"/>
</dbReference>
<dbReference type="AlphaFoldDB" id="A0A326UFY4"/>
<dbReference type="GO" id="GO:0016020">
    <property type="term" value="C:membrane"/>
    <property type="evidence" value="ECO:0007669"/>
    <property type="project" value="GOC"/>
</dbReference>
<feature type="transmembrane region" description="Helical" evidence="10">
    <location>
        <begin position="246"/>
        <end position="269"/>
    </location>
</feature>
<proteinExistence type="predicted"/>
<keyword evidence="9 10" id="KW-0472">Membrane</keyword>
<evidence type="ECO:0000313" key="11">
    <source>
        <dbReference type="EMBL" id="PZW36815.1"/>
    </source>
</evidence>
<evidence type="ECO:0000256" key="4">
    <source>
        <dbReference type="ARBA" id="ARBA00022676"/>
    </source>
</evidence>
<dbReference type="GO" id="GO:0006506">
    <property type="term" value="P:GPI anchor biosynthetic process"/>
    <property type="evidence" value="ECO:0007669"/>
    <property type="project" value="UniProtKB-UniPathway"/>
</dbReference>
<keyword evidence="7" id="KW-0256">Endoplasmic reticulum</keyword>
<evidence type="ECO:0000256" key="8">
    <source>
        <dbReference type="ARBA" id="ARBA00022989"/>
    </source>
</evidence>
<keyword evidence="6 10" id="KW-0812">Transmembrane</keyword>
<comment type="caution">
    <text evidence="11">The sequence shown here is derived from an EMBL/GenBank/DDBJ whole genome shotgun (WGS) entry which is preliminary data.</text>
</comment>
<dbReference type="GO" id="GO:0004376">
    <property type="term" value="F:GPI mannosyltransferase activity"/>
    <property type="evidence" value="ECO:0007669"/>
    <property type="project" value="InterPro"/>
</dbReference>
<evidence type="ECO:0000256" key="1">
    <source>
        <dbReference type="ARBA" id="ARBA00004477"/>
    </source>
</evidence>
<comment type="subcellular location">
    <subcellularLocation>
        <location evidence="1">Endoplasmic reticulum membrane</location>
        <topology evidence="1">Multi-pass membrane protein</topology>
    </subcellularLocation>
</comment>
<reference evidence="11 12" key="1">
    <citation type="submission" date="2018-06" db="EMBL/GenBank/DDBJ databases">
        <title>Genomic Encyclopedia of Archaeal and Bacterial Type Strains, Phase II (KMG-II): from individual species to whole genera.</title>
        <authorList>
            <person name="Goeker M."/>
        </authorList>
    </citation>
    <scope>NUCLEOTIDE SEQUENCE [LARGE SCALE GENOMIC DNA]</scope>
    <source>
        <strain evidence="11 12">ATCC BAA-1881</strain>
    </source>
</reference>
<name>A0A326UFY4_THEHA</name>
<evidence type="ECO:0000256" key="3">
    <source>
        <dbReference type="ARBA" id="ARBA00022502"/>
    </source>
</evidence>
<dbReference type="Pfam" id="PF04188">
    <property type="entry name" value="Mannosyl_trans2"/>
    <property type="match status" value="1"/>
</dbReference>